<evidence type="ECO:0000313" key="1">
    <source>
        <dbReference type="EMBL" id="KAK4100766.1"/>
    </source>
</evidence>
<reference evidence="1" key="2">
    <citation type="submission" date="2023-05" db="EMBL/GenBank/DDBJ databases">
        <authorList>
            <consortium name="Lawrence Berkeley National Laboratory"/>
            <person name="Steindorff A."/>
            <person name="Hensen N."/>
            <person name="Bonometti L."/>
            <person name="Westerberg I."/>
            <person name="Brannstrom I.O."/>
            <person name="Guillou S."/>
            <person name="Cros-Aarteil S."/>
            <person name="Calhoun S."/>
            <person name="Haridas S."/>
            <person name="Kuo A."/>
            <person name="Mondo S."/>
            <person name="Pangilinan J."/>
            <person name="Riley R."/>
            <person name="Labutti K."/>
            <person name="Andreopoulos B."/>
            <person name="Lipzen A."/>
            <person name="Chen C."/>
            <person name="Yanf M."/>
            <person name="Daum C."/>
            <person name="Ng V."/>
            <person name="Clum A."/>
            <person name="Ohm R."/>
            <person name="Martin F."/>
            <person name="Silar P."/>
            <person name="Natvig D."/>
            <person name="Lalanne C."/>
            <person name="Gautier V."/>
            <person name="Ament-Velasquez S.L."/>
            <person name="Kruys A."/>
            <person name="Hutchinson M.I."/>
            <person name="Powell A.J."/>
            <person name="Barry K."/>
            <person name="Miller A.N."/>
            <person name="Grigoriev I.V."/>
            <person name="Debuchy R."/>
            <person name="Gladieux P."/>
            <person name="Thoren M.H."/>
            <person name="Johannesson H."/>
        </authorList>
    </citation>
    <scope>NUCLEOTIDE SEQUENCE</scope>
    <source>
        <strain evidence="1">CBS 757.83</strain>
    </source>
</reference>
<sequence>MMPTRRALRRVQLALRQPCGARRVPLLARPRARPCREVAAAVTGVMPGSVGCEAASRPWSRYMPGGGGSSATCPGINGADHLATRAEDDGWDLWA</sequence>
<dbReference type="AlphaFoldDB" id="A0AAN6T1G0"/>
<accession>A0AAN6T1G0</accession>
<organism evidence="1 2">
    <name type="scientific">Parathielavia hyrcaniae</name>
    <dbReference type="NCBI Taxonomy" id="113614"/>
    <lineage>
        <taxon>Eukaryota</taxon>
        <taxon>Fungi</taxon>
        <taxon>Dikarya</taxon>
        <taxon>Ascomycota</taxon>
        <taxon>Pezizomycotina</taxon>
        <taxon>Sordariomycetes</taxon>
        <taxon>Sordariomycetidae</taxon>
        <taxon>Sordariales</taxon>
        <taxon>Chaetomiaceae</taxon>
        <taxon>Parathielavia</taxon>
    </lineage>
</organism>
<reference evidence="1" key="1">
    <citation type="journal article" date="2023" name="Mol. Phylogenet. Evol.">
        <title>Genome-scale phylogeny and comparative genomics of the fungal order Sordariales.</title>
        <authorList>
            <person name="Hensen N."/>
            <person name="Bonometti L."/>
            <person name="Westerberg I."/>
            <person name="Brannstrom I.O."/>
            <person name="Guillou S."/>
            <person name="Cros-Aarteil S."/>
            <person name="Calhoun S."/>
            <person name="Haridas S."/>
            <person name="Kuo A."/>
            <person name="Mondo S."/>
            <person name="Pangilinan J."/>
            <person name="Riley R."/>
            <person name="LaButti K."/>
            <person name="Andreopoulos B."/>
            <person name="Lipzen A."/>
            <person name="Chen C."/>
            <person name="Yan M."/>
            <person name="Daum C."/>
            <person name="Ng V."/>
            <person name="Clum A."/>
            <person name="Steindorff A."/>
            <person name="Ohm R.A."/>
            <person name="Martin F."/>
            <person name="Silar P."/>
            <person name="Natvig D.O."/>
            <person name="Lalanne C."/>
            <person name="Gautier V."/>
            <person name="Ament-Velasquez S.L."/>
            <person name="Kruys A."/>
            <person name="Hutchinson M.I."/>
            <person name="Powell A.J."/>
            <person name="Barry K."/>
            <person name="Miller A.N."/>
            <person name="Grigoriev I.V."/>
            <person name="Debuchy R."/>
            <person name="Gladieux P."/>
            <person name="Hiltunen Thoren M."/>
            <person name="Johannesson H."/>
        </authorList>
    </citation>
    <scope>NUCLEOTIDE SEQUENCE</scope>
    <source>
        <strain evidence="1">CBS 757.83</strain>
    </source>
</reference>
<evidence type="ECO:0000313" key="2">
    <source>
        <dbReference type="Proteomes" id="UP001305647"/>
    </source>
</evidence>
<comment type="caution">
    <text evidence="1">The sequence shown here is derived from an EMBL/GenBank/DDBJ whole genome shotgun (WGS) entry which is preliminary data.</text>
</comment>
<keyword evidence="2" id="KW-1185">Reference proteome</keyword>
<dbReference type="Proteomes" id="UP001305647">
    <property type="component" value="Unassembled WGS sequence"/>
</dbReference>
<name>A0AAN6T1G0_9PEZI</name>
<proteinExistence type="predicted"/>
<gene>
    <name evidence="1" type="ORF">N658DRAFT_524323</name>
</gene>
<dbReference type="EMBL" id="MU863638">
    <property type="protein sequence ID" value="KAK4100766.1"/>
    <property type="molecule type" value="Genomic_DNA"/>
</dbReference>
<protein>
    <submittedName>
        <fullName evidence="1">Uncharacterized protein</fullName>
    </submittedName>
</protein>